<dbReference type="InterPro" id="IPR016120">
    <property type="entry name" value="Sig_transdc_His_kin_SpoOB"/>
</dbReference>
<feature type="domain" description="Histidine kinase" evidence="16">
    <location>
        <begin position="352"/>
        <end position="547"/>
    </location>
</feature>
<evidence type="ECO:0000256" key="5">
    <source>
        <dbReference type="ARBA" id="ARBA00022475"/>
    </source>
</evidence>
<accession>A0A1M4YZ54</accession>
<dbReference type="PRINTS" id="PR00344">
    <property type="entry name" value="BCTRLSENSOR"/>
</dbReference>
<evidence type="ECO:0000256" key="14">
    <source>
        <dbReference type="ARBA" id="ARBA00023136"/>
    </source>
</evidence>
<dbReference type="AlphaFoldDB" id="A0A1M4YZ54"/>
<dbReference type="SUPFAM" id="SSF55785">
    <property type="entry name" value="PYP-like sensor domain (PAS domain)"/>
    <property type="match status" value="1"/>
</dbReference>
<keyword evidence="14 15" id="KW-0472">Membrane</keyword>
<dbReference type="InterPro" id="IPR000014">
    <property type="entry name" value="PAS"/>
</dbReference>
<proteinExistence type="predicted"/>
<dbReference type="CDD" id="cd16915">
    <property type="entry name" value="HATPase_DpiB-CitA-like"/>
    <property type="match status" value="1"/>
</dbReference>
<dbReference type="CDD" id="cd00130">
    <property type="entry name" value="PAS"/>
    <property type="match status" value="1"/>
</dbReference>
<dbReference type="GO" id="GO:0005524">
    <property type="term" value="F:ATP binding"/>
    <property type="evidence" value="ECO:0007669"/>
    <property type="project" value="UniProtKB-KW"/>
</dbReference>
<dbReference type="GO" id="GO:0007234">
    <property type="term" value="P:osmosensory signaling via phosphorelay pathway"/>
    <property type="evidence" value="ECO:0007669"/>
    <property type="project" value="TreeGrafter"/>
</dbReference>
<keyword evidence="12 15" id="KW-1133">Transmembrane helix</keyword>
<feature type="transmembrane region" description="Helical" evidence="15">
    <location>
        <begin position="23"/>
        <end position="46"/>
    </location>
</feature>
<dbReference type="GO" id="GO:0000156">
    <property type="term" value="F:phosphorelay response regulator activity"/>
    <property type="evidence" value="ECO:0007669"/>
    <property type="project" value="TreeGrafter"/>
</dbReference>
<dbReference type="InterPro" id="IPR035965">
    <property type="entry name" value="PAS-like_dom_sf"/>
</dbReference>
<comment type="subcellular location">
    <subcellularLocation>
        <location evidence="2">Cell inner membrane</location>
    </subcellularLocation>
    <subcellularLocation>
        <location evidence="3">Cell membrane</location>
        <topology evidence="3">Multi-pass membrane protein</topology>
    </subcellularLocation>
</comment>
<evidence type="ECO:0000256" key="10">
    <source>
        <dbReference type="ARBA" id="ARBA00022777"/>
    </source>
</evidence>
<keyword evidence="10 17" id="KW-0418">Kinase</keyword>
<dbReference type="SUPFAM" id="SSF55890">
    <property type="entry name" value="Sporulation response regulatory protein Spo0B"/>
    <property type="match status" value="1"/>
</dbReference>
<dbReference type="InterPro" id="IPR033463">
    <property type="entry name" value="sCache_3"/>
</dbReference>
<evidence type="ECO:0000259" key="16">
    <source>
        <dbReference type="PROSITE" id="PS50109"/>
    </source>
</evidence>
<keyword evidence="9" id="KW-0547">Nucleotide-binding</keyword>
<dbReference type="InterPro" id="IPR029151">
    <property type="entry name" value="Sensor-like_sf"/>
</dbReference>
<keyword evidence="5" id="KW-1003">Cell membrane</keyword>
<dbReference type="RefSeq" id="WP_083571255.1">
    <property type="nucleotide sequence ID" value="NZ_FQUH01000005.1"/>
</dbReference>
<dbReference type="Gene3D" id="3.30.565.10">
    <property type="entry name" value="Histidine kinase-like ATPase, C-terminal domain"/>
    <property type="match status" value="1"/>
</dbReference>
<dbReference type="Pfam" id="PF17203">
    <property type="entry name" value="sCache_3_2"/>
    <property type="match status" value="1"/>
</dbReference>
<evidence type="ECO:0000256" key="2">
    <source>
        <dbReference type="ARBA" id="ARBA00004533"/>
    </source>
</evidence>
<evidence type="ECO:0000256" key="4">
    <source>
        <dbReference type="ARBA" id="ARBA00012438"/>
    </source>
</evidence>
<feature type="transmembrane region" description="Helical" evidence="15">
    <location>
        <begin position="185"/>
        <end position="204"/>
    </location>
</feature>
<keyword evidence="8 15" id="KW-0812">Transmembrane</keyword>
<comment type="catalytic activity">
    <reaction evidence="1">
        <text>ATP + protein L-histidine = ADP + protein N-phospho-L-histidine.</text>
        <dbReference type="EC" id="2.7.13.3"/>
    </reaction>
</comment>
<dbReference type="SMART" id="SM00091">
    <property type="entry name" value="PAS"/>
    <property type="match status" value="1"/>
</dbReference>
<dbReference type="SMART" id="SM00387">
    <property type="entry name" value="HATPase_c"/>
    <property type="match status" value="1"/>
</dbReference>
<dbReference type="Gene3D" id="3.30.450.20">
    <property type="entry name" value="PAS domain"/>
    <property type="match status" value="2"/>
</dbReference>
<protein>
    <recommendedName>
        <fullName evidence="4">histidine kinase</fullName>
        <ecNumber evidence="4">2.7.13.3</ecNumber>
    </recommendedName>
</protein>
<sequence length="548" mass="60893">MLKTIFQAAHTHICQKLSFQLRVALLLISVISIQLILVTVFFHLTLSKSLEHQFRTKAVIQAREIAHNKVLIHNIEQHNIEAIQNTVHELQAISDADFIVVGNKKGIRLAHPDSDKVGFPMQGGDNVRALKYGEYYSSLRKGSLGFAIRGKSAIINQHNEIIGVISVGYLMNSISDWMALYSYPLFYAVFALLILSMLGAWLFTKHIKRQMFEMEPEEIALSLRLHSSILQSVYEGIIAVSTQGEILSVNNRALKTLGIAHPPKYLLGRSITEFVTPASFFMGSDPHGQVDISDQQDELITCNGETLVANRVNIGDLEKHVGWVVSFRRRDDINTLTSQISQIRQHTENLRVLSHEYTNRLSTIGGLVQIGAYDEAIQAIQKETQNQQQLIDYITQTFCSRIIAGLLLGKYSRAKELGLQLDFDPLCQMKKELQCMSSDELAAILGNLLDNAFEATLKSDSSNKTITLLLTDASDELVIEVADNGTGIPETISDSLFTKGVSSKEQPGHGIGLYLVHRLVTQANGTILIDHAEPKGTIFSIFIPNVST</sequence>
<reference evidence="18" key="1">
    <citation type="submission" date="2016-11" db="EMBL/GenBank/DDBJ databases">
        <authorList>
            <person name="Varghese N."/>
            <person name="Submissions S."/>
        </authorList>
    </citation>
    <scope>NUCLEOTIDE SEQUENCE [LARGE SCALE GENOMIC DNA]</scope>
    <source>
        <strain evidence="18">DSM 21264</strain>
    </source>
</reference>
<evidence type="ECO:0000256" key="3">
    <source>
        <dbReference type="ARBA" id="ARBA00004651"/>
    </source>
</evidence>
<evidence type="ECO:0000256" key="1">
    <source>
        <dbReference type="ARBA" id="ARBA00000085"/>
    </source>
</evidence>
<dbReference type="EC" id="2.7.13.3" evidence="4"/>
<evidence type="ECO:0000256" key="9">
    <source>
        <dbReference type="ARBA" id="ARBA00022741"/>
    </source>
</evidence>
<dbReference type="GO" id="GO:0000155">
    <property type="term" value="F:phosphorelay sensor kinase activity"/>
    <property type="evidence" value="ECO:0007669"/>
    <property type="project" value="InterPro"/>
</dbReference>
<dbReference type="Pfam" id="PF02518">
    <property type="entry name" value="HATPase_c"/>
    <property type="match status" value="1"/>
</dbReference>
<keyword evidence="11" id="KW-0067">ATP-binding</keyword>
<organism evidence="17 18">
    <name type="scientific">Vibrio gazogenes DSM 21264 = NBRC 103151</name>
    <dbReference type="NCBI Taxonomy" id="1123492"/>
    <lineage>
        <taxon>Bacteria</taxon>
        <taxon>Pseudomonadati</taxon>
        <taxon>Pseudomonadota</taxon>
        <taxon>Gammaproteobacteria</taxon>
        <taxon>Vibrionales</taxon>
        <taxon>Vibrionaceae</taxon>
        <taxon>Vibrio</taxon>
    </lineage>
</organism>
<keyword evidence="6" id="KW-0597">Phosphoprotein</keyword>
<evidence type="ECO:0000256" key="15">
    <source>
        <dbReference type="SAM" id="Phobius"/>
    </source>
</evidence>
<dbReference type="Proteomes" id="UP000184159">
    <property type="component" value="Unassembled WGS sequence"/>
</dbReference>
<evidence type="ECO:0000256" key="6">
    <source>
        <dbReference type="ARBA" id="ARBA00022553"/>
    </source>
</evidence>
<evidence type="ECO:0000313" key="18">
    <source>
        <dbReference type="Proteomes" id="UP000184159"/>
    </source>
</evidence>
<dbReference type="FunFam" id="3.30.450.20:FF:000018">
    <property type="entry name" value="Sensor histidine kinase DcuS"/>
    <property type="match status" value="1"/>
</dbReference>
<evidence type="ECO:0000313" key="17">
    <source>
        <dbReference type="EMBL" id="SHF10837.1"/>
    </source>
</evidence>
<evidence type="ECO:0000256" key="7">
    <source>
        <dbReference type="ARBA" id="ARBA00022679"/>
    </source>
</evidence>
<dbReference type="SUPFAM" id="SSF103190">
    <property type="entry name" value="Sensory domain-like"/>
    <property type="match status" value="1"/>
</dbReference>
<evidence type="ECO:0000256" key="8">
    <source>
        <dbReference type="ARBA" id="ARBA00022692"/>
    </source>
</evidence>
<dbReference type="InterPro" id="IPR050351">
    <property type="entry name" value="BphY/WalK/GraS-like"/>
</dbReference>
<dbReference type="InterPro" id="IPR005467">
    <property type="entry name" value="His_kinase_dom"/>
</dbReference>
<keyword evidence="18" id="KW-1185">Reference proteome</keyword>
<dbReference type="PANTHER" id="PTHR42878">
    <property type="entry name" value="TWO-COMPONENT HISTIDINE KINASE"/>
    <property type="match status" value="1"/>
</dbReference>
<dbReference type="SUPFAM" id="SSF55874">
    <property type="entry name" value="ATPase domain of HSP90 chaperone/DNA topoisomerase II/histidine kinase"/>
    <property type="match status" value="1"/>
</dbReference>
<evidence type="ECO:0000256" key="12">
    <source>
        <dbReference type="ARBA" id="ARBA00022989"/>
    </source>
</evidence>
<evidence type="ECO:0000256" key="11">
    <source>
        <dbReference type="ARBA" id="ARBA00022840"/>
    </source>
</evidence>
<dbReference type="InterPro" id="IPR004358">
    <property type="entry name" value="Sig_transdc_His_kin-like_C"/>
</dbReference>
<keyword evidence="7" id="KW-0808">Transferase</keyword>
<dbReference type="InterPro" id="IPR003594">
    <property type="entry name" value="HATPase_dom"/>
</dbReference>
<evidence type="ECO:0000256" key="13">
    <source>
        <dbReference type="ARBA" id="ARBA00023012"/>
    </source>
</evidence>
<dbReference type="InterPro" id="IPR036890">
    <property type="entry name" value="HATPase_C_sf"/>
</dbReference>
<dbReference type="GO" id="GO:0005886">
    <property type="term" value="C:plasma membrane"/>
    <property type="evidence" value="ECO:0007669"/>
    <property type="project" value="UniProtKB-SubCell"/>
</dbReference>
<dbReference type="EMBL" id="FQUH01000005">
    <property type="protein sequence ID" value="SHF10837.1"/>
    <property type="molecule type" value="Genomic_DNA"/>
</dbReference>
<gene>
    <name evidence="17" type="ORF">SAMN02745781_01493</name>
</gene>
<dbReference type="PROSITE" id="PS50109">
    <property type="entry name" value="HIS_KIN"/>
    <property type="match status" value="1"/>
</dbReference>
<keyword evidence="13" id="KW-0902">Two-component regulatory system</keyword>
<dbReference type="GO" id="GO:0030295">
    <property type="term" value="F:protein kinase activator activity"/>
    <property type="evidence" value="ECO:0007669"/>
    <property type="project" value="TreeGrafter"/>
</dbReference>
<name>A0A1M4YZ54_VIBGA</name>
<dbReference type="PANTHER" id="PTHR42878:SF7">
    <property type="entry name" value="SENSOR HISTIDINE KINASE GLRK"/>
    <property type="match status" value="1"/>
</dbReference>